<sequence length="283" mass="32066">MQGLETGLLEQSEYFFHTPTSLAKSLLFHVEICGHFYSDQNYKVNRETFGNFLLLYVMDGALHIQTHETDTLVTQGNAALINCHRWHAYDTPVYCEFSYVHFDGSNTQALYDHIVQNQGNVFPVDERSTLPHYMRLLLSDSRNSKMVSEISFSQIIYSLLSDIIIAPQNESLSGEKAQIIEGALDYIHTHLSEQLSLDDIASNVGLSTFHFARLFKRATGSSPHEYIILSRIDNAKYLLRTTSDSVSQIAFQTGYTTESSFITSFSGRVGMTPGKFRKLFRTS</sequence>
<dbReference type="InterPro" id="IPR009057">
    <property type="entry name" value="Homeodomain-like_sf"/>
</dbReference>
<organism evidence="5 6">
    <name type="scientific">Ruminococcus gauvreauii</name>
    <dbReference type="NCBI Taxonomy" id="438033"/>
    <lineage>
        <taxon>Bacteria</taxon>
        <taxon>Bacillati</taxon>
        <taxon>Bacillota</taxon>
        <taxon>Clostridia</taxon>
        <taxon>Eubacteriales</taxon>
        <taxon>Oscillospiraceae</taxon>
        <taxon>Ruminococcus</taxon>
    </lineage>
</organism>
<dbReference type="RefSeq" id="WP_028530007.1">
    <property type="nucleotide sequence ID" value="NZ_CABLBR010000039.1"/>
</dbReference>
<dbReference type="InterPro" id="IPR050204">
    <property type="entry name" value="AraC_XylS_family_regulators"/>
</dbReference>
<name>A0ABY5VHP0_9FIRM</name>
<keyword evidence="2" id="KW-0238">DNA-binding</keyword>
<proteinExistence type="predicted"/>
<dbReference type="InterPro" id="IPR018060">
    <property type="entry name" value="HTH_AraC"/>
</dbReference>
<dbReference type="InterPro" id="IPR037923">
    <property type="entry name" value="HTH-like"/>
</dbReference>
<dbReference type="Proteomes" id="UP001060164">
    <property type="component" value="Chromosome"/>
</dbReference>
<evidence type="ECO:0000256" key="2">
    <source>
        <dbReference type="ARBA" id="ARBA00023125"/>
    </source>
</evidence>
<dbReference type="Pfam" id="PF12833">
    <property type="entry name" value="HTH_18"/>
    <property type="match status" value="1"/>
</dbReference>
<dbReference type="PANTHER" id="PTHR46796">
    <property type="entry name" value="HTH-TYPE TRANSCRIPTIONAL ACTIVATOR RHAS-RELATED"/>
    <property type="match status" value="1"/>
</dbReference>
<keyword evidence="1" id="KW-0805">Transcription regulation</keyword>
<reference evidence="5" key="1">
    <citation type="journal article" date="2022" name="Cell">
        <title>Design, construction, and in vivo augmentation of a complex gut microbiome.</title>
        <authorList>
            <person name="Cheng A.G."/>
            <person name="Ho P.Y."/>
            <person name="Aranda-Diaz A."/>
            <person name="Jain S."/>
            <person name="Yu F.B."/>
            <person name="Meng X."/>
            <person name="Wang M."/>
            <person name="Iakiviak M."/>
            <person name="Nagashima K."/>
            <person name="Zhao A."/>
            <person name="Murugkar P."/>
            <person name="Patil A."/>
            <person name="Atabakhsh K."/>
            <person name="Weakley A."/>
            <person name="Yan J."/>
            <person name="Brumbaugh A.R."/>
            <person name="Higginbottom S."/>
            <person name="Dimas A."/>
            <person name="Shiver A.L."/>
            <person name="Deutschbauer A."/>
            <person name="Neff N."/>
            <person name="Sonnenburg J.L."/>
            <person name="Huang K.C."/>
            <person name="Fischbach M.A."/>
        </authorList>
    </citation>
    <scope>NUCLEOTIDE SEQUENCE</scope>
    <source>
        <strain evidence="5">DSM 19829</strain>
    </source>
</reference>
<gene>
    <name evidence="5" type="ORF">NQ502_03470</name>
</gene>
<evidence type="ECO:0000259" key="4">
    <source>
        <dbReference type="PROSITE" id="PS01124"/>
    </source>
</evidence>
<evidence type="ECO:0000313" key="5">
    <source>
        <dbReference type="EMBL" id="UWP60130.1"/>
    </source>
</evidence>
<accession>A0ABY5VHP0</accession>
<evidence type="ECO:0000313" key="6">
    <source>
        <dbReference type="Proteomes" id="UP001060164"/>
    </source>
</evidence>
<dbReference type="EMBL" id="CP102290">
    <property type="protein sequence ID" value="UWP60130.1"/>
    <property type="molecule type" value="Genomic_DNA"/>
</dbReference>
<keyword evidence="3" id="KW-0804">Transcription</keyword>
<dbReference type="SUPFAM" id="SSF51215">
    <property type="entry name" value="Regulatory protein AraC"/>
    <property type="match status" value="1"/>
</dbReference>
<keyword evidence="6" id="KW-1185">Reference proteome</keyword>
<dbReference type="SUPFAM" id="SSF46689">
    <property type="entry name" value="Homeodomain-like"/>
    <property type="match status" value="2"/>
</dbReference>
<evidence type="ECO:0000256" key="3">
    <source>
        <dbReference type="ARBA" id="ARBA00023163"/>
    </source>
</evidence>
<dbReference type="Pfam" id="PF02311">
    <property type="entry name" value="AraC_binding"/>
    <property type="match status" value="1"/>
</dbReference>
<dbReference type="Gene3D" id="1.10.10.60">
    <property type="entry name" value="Homeodomain-like"/>
    <property type="match status" value="2"/>
</dbReference>
<feature type="domain" description="HTH araC/xylS-type" evidence="4">
    <location>
        <begin position="181"/>
        <end position="279"/>
    </location>
</feature>
<dbReference type="PROSITE" id="PS01124">
    <property type="entry name" value="HTH_ARAC_FAMILY_2"/>
    <property type="match status" value="1"/>
</dbReference>
<dbReference type="SMART" id="SM00342">
    <property type="entry name" value="HTH_ARAC"/>
    <property type="match status" value="1"/>
</dbReference>
<evidence type="ECO:0000256" key="1">
    <source>
        <dbReference type="ARBA" id="ARBA00023015"/>
    </source>
</evidence>
<dbReference type="InterPro" id="IPR003313">
    <property type="entry name" value="AraC-bd"/>
</dbReference>
<protein>
    <submittedName>
        <fullName evidence="5">AraC family transcriptional regulator</fullName>
    </submittedName>
</protein>